<feature type="domain" description="C2H2-type" evidence="10">
    <location>
        <begin position="464"/>
        <end position="492"/>
    </location>
</feature>
<dbReference type="SUPFAM" id="SSF57667">
    <property type="entry name" value="beta-beta-alpha zinc fingers"/>
    <property type="match status" value="4"/>
</dbReference>
<evidence type="ECO:0000256" key="4">
    <source>
        <dbReference type="ARBA" id="ARBA00022771"/>
    </source>
</evidence>
<dbReference type="GO" id="GO:0000981">
    <property type="term" value="F:DNA-binding transcription factor activity, RNA polymerase II-specific"/>
    <property type="evidence" value="ECO:0007669"/>
    <property type="project" value="TreeGrafter"/>
</dbReference>
<proteinExistence type="predicted"/>
<dbReference type="FunFam" id="3.30.160.60:FF:000100">
    <property type="entry name" value="Zinc finger 45-like"/>
    <property type="match status" value="1"/>
</dbReference>
<dbReference type="Proteomes" id="UP000479190">
    <property type="component" value="Unassembled WGS sequence"/>
</dbReference>
<dbReference type="GO" id="GO:0005634">
    <property type="term" value="C:nucleus"/>
    <property type="evidence" value="ECO:0007669"/>
    <property type="project" value="UniProtKB-SubCell"/>
</dbReference>
<evidence type="ECO:0000256" key="9">
    <source>
        <dbReference type="PROSITE-ProRule" id="PRU00042"/>
    </source>
</evidence>
<evidence type="ECO:0000256" key="1">
    <source>
        <dbReference type="ARBA" id="ARBA00004123"/>
    </source>
</evidence>
<dbReference type="PROSITE" id="PS00028">
    <property type="entry name" value="ZINC_FINGER_C2H2_1"/>
    <property type="match status" value="8"/>
</dbReference>
<dbReference type="Pfam" id="PF00096">
    <property type="entry name" value="zf-C2H2"/>
    <property type="match status" value="7"/>
</dbReference>
<dbReference type="PANTHER" id="PTHR24381:SF390">
    <property type="entry name" value="ZINC FINGER PROTEIN 37 HOMOLOG"/>
    <property type="match status" value="1"/>
</dbReference>
<dbReference type="PROSITE" id="PS50088">
    <property type="entry name" value="ANK_REPEAT"/>
    <property type="match status" value="2"/>
</dbReference>
<keyword evidence="2" id="KW-0479">Metal-binding</keyword>
<dbReference type="AlphaFoldDB" id="A0A6H5I4N7"/>
<evidence type="ECO:0000313" key="11">
    <source>
        <dbReference type="EMBL" id="CAB0032222.1"/>
    </source>
</evidence>
<feature type="domain" description="C2H2-type" evidence="10">
    <location>
        <begin position="522"/>
        <end position="550"/>
    </location>
</feature>
<dbReference type="SMART" id="SM00248">
    <property type="entry name" value="ANK"/>
    <property type="match status" value="3"/>
</dbReference>
<dbReference type="InterPro" id="IPR002110">
    <property type="entry name" value="Ankyrin_rpt"/>
</dbReference>
<dbReference type="PROSITE" id="PS50297">
    <property type="entry name" value="ANK_REP_REGION"/>
    <property type="match status" value="2"/>
</dbReference>
<feature type="domain" description="C2H2-type" evidence="10">
    <location>
        <begin position="377"/>
        <end position="405"/>
    </location>
</feature>
<evidence type="ECO:0000256" key="2">
    <source>
        <dbReference type="ARBA" id="ARBA00022723"/>
    </source>
</evidence>
<dbReference type="PANTHER" id="PTHR24381">
    <property type="entry name" value="ZINC FINGER PROTEIN"/>
    <property type="match status" value="1"/>
</dbReference>
<evidence type="ECO:0000256" key="6">
    <source>
        <dbReference type="ARBA" id="ARBA00023125"/>
    </source>
</evidence>
<evidence type="ECO:0000256" key="8">
    <source>
        <dbReference type="PROSITE-ProRule" id="PRU00023"/>
    </source>
</evidence>
<dbReference type="Gene3D" id="1.25.40.20">
    <property type="entry name" value="Ankyrin repeat-containing domain"/>
    <property type="match status" value="2"/>
</dbReference>
<dbReference type="PROSITE" id="PS50157">
    <property type="entry name" value="ZINC_FINGER_C2H2_2"/>
    <property type="match status" value="8"/>
</dbReference>
<feature type="domain" description="C2H2-type" evidence="10">
    <location>
        <begin position="551"/>
        <end position="579"/>
    </location>
</feature>
<organism evidence="11 12">
    <name type="scientific">Trichogramma brassicae</name>
    <dbReference type="NCBI Taxonomy" id="86971"/>
    <lineage>
        <taxon>Eukaryota</taxon>
        <taxon>Metazoa</taxon>
        <taxon>Ecdysozoa</taxon>
        <taxon>Arthropoda</taxon>
        <taxon>Hexapoda</taxon>
        <taxon>Insecta</taxon>
        <taxon>Pterygota</taxon>
        <taxon>Neoptera</taxon>
        <taxon>Endopterygota</taxon>
        <taxon>Hymenoptera</taxon>
        <taxon>Apocrita</taxon>
        <taxon>Proctotrupomorpha</taxon>
        <taxon>Chalcidoidea</taxon>
        <taxon>Trichogrammatidae</taxon>
        <taxon>Trichogramma</taxon>
    </lineage>
</organism>
<sequence>MGCNSSKENITQAVDDVKDDVKGAVKDAARDFLKKDDTTTTTTNGDGSTALHEICSTSIFHSCAAKDAEMLFEISDEKHRTVNIDAQDELGLTPLHRALMNKSWMLVELLLKRGVDTSLALHVICQRLTTHYDDDAGKLLKKFFKICIKNNRKLQIDAQNKLGKTPLQLAVTNLMPEVVDVLLDRGADVSKFIFPTEDDFFKSFKPASDDEIGLKLILASRAIVIIESPENKGYVLELNGQQIMPDSALQVVTTTSDVGVAGGSSTKLIIGTPSDDDSARSAASSRSAADCWPGARACSRDSRPQICMSASFGERLAAEKITKIPLPFKKIILKVINEGTVHEGRKDYACNKCEKKFGIKHNLIRHQKIVHESRKDYACVKCEKKFGRKSDLLKHQKTVHEGRKDIACNKCEKKFGEKSTLTRHQRTFHEGRKDYACNKCEKKFGIKHNLIRHQKIVHESRKDYACDNCEKKFGQTSHLLTHIKTVHEGRKDYACDRCEKKFGLKQNLLDHQKTVHEDRKDYACNKCEQKFGRKQHLLQHQNKVHEGQKVYTCDQCEKKFGYKQQMLVHQKTVHEGRRDHASLDELLVIRDSELIEHSLVKDFDKFADRRIISATRSDVIVIKRRNYSLTLKHARRANLYTKKGVQEYHVHTPAEPRVRKSFLIFLIFEYAILSTSTSKSIRPRLIKYLIPRSSATAIHIQGLTESRVLHRPEYHYIHACAAAAVAHRHRLRGTGCAAYIACTLLLPPLLLLLLEQCRAPPAKPSLLPPPSSSSTFAQCAE</sequence>
<keyword evidence="12" id="KW-1185">Reference proteome</keyword>
<keyword evidence="4 9" id="KW-0863">Zinc-finger</keyword>
<dbReference type="GO" id="GO:0000977">
    <property type="term" value="F:RNA polymerase II transcription regulatory region sequence-specific DNA binding"/>
    <property type="evidence" value="ECO:0007669"/>
    <property type="project" value="TreeGrafter"/>
</dbReference>
<feature type="repeat" description="ANK" evidence="8">
    <location>
        <begin position="90"/>
        <end position="122"/>
    </location>
</feature>
<dbReference type="InterPro" id="IPR036770">
    <property type="entry name" value="Ankyrin_rpt-contain_sf"/>
</dbReference>
<dbReference type="EMBL" id="CADCXV010000671">
    <property type="protein sequence ID" value="CAB0032222.1"/>
    <property type="molecule type" value="Genomic_DNA"/>
</dbReference>
<dbReference type="OrthoDB" id="7685779at2759"/>
<dbReference type="Pfam" id="PF00023">
    <property type="entry name" value="Ank"/>
    <property type="match status" value="2"/>
</dbReference>
<keyword evidence="5" id="KW-0862">Zinc</keyword>
<dbReference type="Gene3D" id="3.30.160.60">
    <property type="entry name" value="Classic Zinc Finger"/>
    <property type="match status" value="8"/>
</dbReference>
<gene>
    <name evidence="11" type="ORF">TBRA_LOCUS4166</name>
</gene>
<evidence type="ECO:0000256" key="7">
    <source>
        <dbReference type="ARBA" id="ARBA00023242"/>
    </source>
</evidence>
<accession>A0A6H5I4N7</accession>
<feature type="domain" description="C2H2-type" evidence="10">
    <location>
        <begin position="348"/>
        <end position="376"/>
    </location>
</feature>
<feature type="domain" description="C2H2-type" evidence="10">
    <location>
        <begin position="435"/>
        <end position="463"/>
    </location>
</feature>
<keyword evidence="3" id="KW-0677">Repeat</keyword>
<feature type="repeat" description="ANK" evidence="8">
    <location>
        <begin position="162"/>
        <end position="190"/>
    </location>
</feature>
<name>A0A6H5I4N7_9HYME</name>
<feature type="domain" description="C2H2-type" evidence="10">
    <location>
        <begin position="493"/>
        <end position="521"/>
    </location>
</feature>
<comment type="subcellular location">
    <subcellularLocation>
        <location evidence="1">Nucleus</location>
    </subcellularLocation>
</comment>
<evidence type="ECO:0000313" key="12">
    <source>
        <dbReference type="Proteomes" id="UP000479190"/>
    </source>
</evidence>
<keyword evidence="8" id="KW-0040">ANK repeat</keyword>
<dbReference type="GO" id="GO:0008270">
    <property type="term" value="F:zinc ion binding"/>
    <property type="evidence" value="ECO:0007669"/>
    <property type="project" value="UniProtKB-KW"/>
</dbReference>
<evidence type="ECO:0000256" key="3">
    <source>
        <dbReference type="ARBA" id="ARBA00022737"/>
    </source>
</evidence>
<evidence type="ECO:0000259" key="10">
    <source>
        <dbReference type="PROSITE" id="PS50157"/>
    </source>
</evidence>
<dbReference type="SUPFAM" id="SSF48403">
    <property type="entry name" value="Ankyrin repeat"/>
    <property type="match status" value="1"/>
</dbReference>
<reference evidence="11 12" key="1">
    <citation type="submission" date="2020-02" db="EMBL/GenBank/DDBJ databases">
        <authorList>
            <person name="Ferguson B K."/>
        </authorList>
    </citation>
    <scope>NUCLEOTIDE SEQUENCE [LARGE SCALE GENOMIC DNA]</scope>
</reference>
<dbReference type="InterPro" id="IPR013087">
    <property type="entry name" value="Znf_C2H2_type"/>
</dbReference>
<evidence type="ECO:0000256" key="5">
    <source>
        <dbReference type="ARBA" id="ARBA00022833"/>
    </source>
</evidence>
<dbReference type="SMART" id="SM00355">
    <property type="entry name" value="ZnF_C2H2"/>
    <property type="match status" value="8"/>
</dbReference>
<protein>
    <recommendedName>
        <fullName evidence="10">C2H2-type domain-containing protein</fullName>
    </recommendedName>
</protein>
<dbReference type="InterPro" id="IPR036236">
    <property type="entry name" value="Znf_C2H2_sf"/>
</dbReference>
<keyword evidence="7" id="KW-0539">Nucleus</keyword>
<keyword evidence="6" id="KW-0238">DNA-binding</keyword>
<feature type="domain" description="C2H2-type" evidence="10">
    <location>
        <begin position="406"/>
        <end position="434"/>
    </location>
</feature>